<evidence type="ECO:0000313" key="3">
    <source>
        <dbReference type="Proteomes" id="UP001556098"/>
    </source>
</evidence>
<gene>
    <name evidence="2" type="ORF">AB2B41_08890</name>
</gene>
<reference evidence="2 3" key="1">
    <citation type="submission" date="2024-07" db="EMBL/GenBank/DDBJ databases">
        <title>Marimonas sp.nov., isolated from tidal-flat sediment.</title>
        <authorList>
            <person name="Jayan J.N."/>
            <person name="Lee S.S."/>
        </authorList>
    </citation>
    <scope>NUCLEOTIDE SEQUENCE [LARGE SCALE GENOMIC DNA]</scope>
    <source>
        <strain evidence="2 3">MJW-29</strain>
    </source>
</reference>
<dbReference type="RefSeq" id="WP_367877421.1">
    <property type="nucleotide sequence ID" value="NZ_JBFNXX010000005.1"/>
</dbReference>
<feature type="region of interest" description="Disordered" evidence="1">
    <location>
        <begin position="25"/>
        <end position="44"/>
    </location>
</feature>
<dbReference type="InterPro" id="IPR046171">
    <property type="entry name" value="DUF6173"/>
</dbReference>
<name>A0ABV3RL54_9RHOB</name>
<dbReference type="Proteomes" id="UP001556098">
    <property type="component" value="Unassembled WGS sequence"/>
</dbReference>
<protein>
    <submittedName>
        <fullName evidence="2">DUF6173 family protein</fullName>
    </submittedName>
</protein>
<proteinExistence type="predicted"/>
<dbReference type="Pfam" id="PF19670">
    <property type="entry name" value="DUF6173"/>
    <property type="match status" value="1"/>
</dbReference>
<sequence>MDDTISTAAEAIEADALPRLYEAHCSPDESSNKGPNVPDCIARKPVTQKSPAQWAYERTVLYLRNFEEQLDNEHEVAMGFVGGNAGVLRIEGMGYFDPDIVTFYGTDAEGGRTQLVQHVSQLSVIFRALPKARPGKAPNRIGFRLVEDLEKAQAATS</sequence>
<accession>A0ABV3RL54</accession>
<keyword evidence="3" id="KW-1185">Reference proteome</keyword>
<organism evidence="2 3">
    <name type="scientific">Sulfitobacter sediminis</name>
    <dbReference type="NCBI Taxonomy" id="3234186"/>
    <lineage>
        <taxon>Bacteria</taxon>
        <taxon>Pseudomonadati</taxon>
        <taxon>Pseudomonadota</taxon>
        <taxon>Alphaproteobacteria</taxon>
        <taxon>Rhodobacterales</taxon>
        <taxon>Roseobacteraceae</taxon>
        <taxon>Sulfitobacter</taxon>
    </lineage>
</organism>
<evidence type="ECO:0000313" key="2">
    <source>
        <dbReference type="EMBL" id="MEW9919718.1"/>
    </source>
</evidence>
<evidence type="ECO:0000256" key="1">
    <source>
        <dbReference type="SAM" id="MobiDB-lite"/>
    </source>
</evidence>
<dbReference type="EMBL" id="JBFNXX010000005">
    <property type="protein sequence ID" value="MEW9919718.1"/>
    <property type="molecule type" value="Genomic_DNA"/>
</dbReference>
<comment type="caution">
    <text evidence="2">The sequence shown here is derived from an EMBL/GenBank/DDBJ whole genome shotgun (WGS) entry which is preliminary data.</text>
</comment>